<dbReference type="InterPro" id="IPR036650">
    <property type="entry name" value="CAT_RNA-bd_dom_sf"/>
</dbReference>
<dbReference type="Pfam" id="PF03123">
    <property type="entry name" value="CAT_RBD"/>
    <property type="match status" value="1"/>
</dbReference>
<sequence>MKRQVIAIGKGIGFSKKEGDLIDESKNETVFNFINEEMKKMNLEILNFLDI</sequence>
<reference evidence="2 3" key="1">
    <citation type="journal article" date="2024" name="Front. Microbiol.">
        <title>Pangenomic and biochemical analyses of Helcococcus ovis reveal widespread tetracycline resistance and a novel bacterial species, Helcococcus bovis.</title>
        <authorList>
            <person name="Cunha F."/>
            <person name="Zhai Y."/>
            <person name="Casaro S."/>
            <person name="Jones K.L."/>
            <person name="Hernandez M."/>
            <person name="Bisinotto R.S."/>
            <person name="Kariyawasam S."/>
            <person name="Brown M.B."/>
            <person name="Phillips A."/>
            <person name="Jeong K.C."/>
            <person name="Galvao K.N."/>
        </authorList>
    </citation>
    <scope>NUCLEOTIDE SEQUENCE [LARGE SCALE GENOMIC DNA]</scope>
    <source>
        <strain evidence="2 3">KG197</strain>
    </source>
</reference>
<name>A0ABW9F8V5_9FIRM</name>
<keyword evidence="3" id="KW-1185">Reference proteome</keyword>
<gene>
    <name evidence="2" type="ORF">ABGF40_08560</name>
</gene>
<evidence type="ECO:0000313" key="2">
    <source>
        <dbReference type="EMBL" id="MFM1525704.1"/>
    </source>
</evidence>
<proteinExistence type="predicted"/>
<evidence type="ECO:0000259" key="1">
    <source>
        <dbReference type="SMART" id="SM01061"/>
    </source>
</evidence>
<dbReference type="Gene3D" id="2.30.24.10">
    <property type="entry name" value="CAT RNA-binding domain"/>
    <property type="match status" value="1"/>
</dbReference>
<dbReference type="RefSeq" id="WP_408105615.1">
    <property type="nucleotide sequence ID" value="NZ_JBFNFH010000031.1"/>
</dbReference>
<organism evidence="2 3">
    <name type="scientific">Helcococcus bovis</name>
    <dbReference type="NCBI Taxonomy" id="3153252"/>
    <lineage>
        <taxon>Bacteria</taxon>
        <taxon>Bacillati</taxon>
        <taxon>Bacillota</taxon>
        <taxon>Tissierellia</taxon>
        <taxon>Tissierellales</taxon>
        <taxon>Peptoniphilaceae</taxon>
        <taxon>Helcococcus</taxon>
    </lineage>
</organism>
<protein>
    <submittedName>
        <fullName evidence="2">CAT RNA binding domain-containing protein</fullName>
    </submittedName>
</protein>
<dbReference type="SUPFAM" id="SSF50151">
    <property type="entry name" value="SacY-like RNA-binding domain"/>
    <property type="match status" value="1"/>
</dbReference>
<dbReference type="SMART" id="SM01061">
    <property type="entry name" value="CAT_RBD"/>
    <property type="match status" value="1"/>
</dbReference>
<evidence type="ECO:0000313" key="3">
    <source>
        <dbReference type="Proteomes" id="UP001629536"/>
    </source>
</evidence>
<accession>A0ABW9F8V5</accession>
<dbReference type="InterPro" id="IPR004341">
    <property type="entry name" value="CAT_RNA-bd_dom"/>
</dbReference>
<dbReference type="EMBL" id="JBFNFH010000031">
    <property type="protein sequence ID" value="MFM1525704.1"/>
    <property type="molecule type" value="Genomic_DNA"/>
</dbReference>
<comment type="caution">
    <text evidence="2">The sequence shown here is derived from an EMBL/GenBank/DDBJ whole genome shotgun (WGS) entry which is preliminary data.</text>
</comment>
<dbReference type="Proteomes" id="UP001629536">
    <property type="component" value="Unassembled WGS sequence"/>
</dbReference>
<feature type="domain" description="CAT RNA-binding" evidence="1">
    <location>
        <begin position="1"/>
        <end position="41"/>
    </location>
</feature>